<dbReference type="Proteomes" id="UP000046393">
    <property type="component" value="Unplaced"/>
</dbReference>
<protein>
    <submittedName>
        <fullName evidence="2">DUF5727 domain-containing protein</fullName>
    </submittedName>
</protein>
<accession>A0A0N5AP78</accession>
<reference evidence="2" key="1">
    <citation type="submission" date="2017-02" db="UniProtKB">
        <authorList>
            <consortium name="WormBaseParasite"/>
        </authorList>
    </citation>
    <scope>IDENTIFICATION</scope>
</reference>
<evidence type="ECO:0000313" key="1">
    <source>
        <dbReference type="Proteomes" id="UP000046393"/>
    </source>
</evidence>
<dbReference type="STRING" id="451379.A0A0N5AP78"/>
<dbReference type="InterPro" id="IPR046432">
    <property type="entry name" value="TASOR"/>
</dbReference>
<dbReference type="PANTHER" id="PTHR16207:SF11">
    <property type="entry name" value="SET DOMAIN-CONTAINING PROTEIN"/>
    <property type="match status" value="1"/>
</dbReference>
<sequence length="131" mass="14688">MKFTISYFLKLQVVKGRCRTVDLGSYKLEPSSGYNCHVPPVVKSRKLSRYVMHRFSQIYLFESSASGKFSKTPANVLPFAVYTVKFFPLASAKFNLKMINVWSGSLKSGPQVYYDIGLYSAGGVLLKPLSL</sequence>
<name>A0A0N5AP78_9BILA</name>
<dbReference type="GO" id="GO:0045814">
    <property type="term" value="P:negative regulation of gene expression, epigenetic"/>
    <property type="evidence" value="ECO:0007669"/>
    <property type="project" value="InterPro"/>
</dbReference>
<organism evidence="1 2">
    <name type="scientific">Syphacia muris</name>
    <dbReference type="NCBI Taxonomy" id="451379"/>
    <lineage>
        <taxon>Eukaryota</taxon>
        <taxon>Metazoa</taxon>
        <taxon>Ecdysozoa</taxon>
        <taxon>Nematoda</taxon>
        <taxon>Chromadorea</taxon>
        <taxon>Rhabditida</taxon>
        <taxon>Spirurina</taxon>
        <taxon>Oxyuridomorpha</taxon>
        <taxon>Oxyuroidea</taxon>
        <taxon>Oxyuridae</taxon>
        <taxon>Syphacia</taxon>
    </lineage>
</organism>
<evidence type="ECO:0000313" key="2">
    <source>
        <dbReference type="WBParaSite" id="SMUV_0000644501-mRNA-1"/>
    </source>
</evidence>
<dbReference type="AlphaFoldDB" id="A0A0N5AP78"/>
<dbReference type="GO" id="GO:0005654">
    <property type="term" value="C:nucleoplasm"/>
    <property type="evidence" value="ECO:0007669"/>
    <property type="project" value="TreeGrafter"/>
</dbReference>
<dbReference type="WBParaSite" id="SMUV_0000644501-mRNA-1">
    <property type="protein sequence ID" value="SMUV_0000644501-mRNA-1"/>
    <property type="gene ID" value="SMUV_0000644501"/>
</dbReference>
<proteinExistence type="predicted"/>
<dbReference type="PANTHER" id="PTHR16207">
    <property type="entry name" value="SET DOMAIN-CONTAINING PROTEIN"/>
    <property type="match status" value="1"/>
</dbReference>
<keyword evidence="1" id="KW-1185">Reference proteome</keyword>